<protein>
    <recommendedName>
        <fullName evidence="6">Elongator complex protein 6</fullName>
    </recommendedName>
</protein>
<evidence type="ECO:0000256" key="2">
    <source>
        <dbReference type="ARBA" id="ARBA00008837"/>
    </source>
</evidence>
<reference evidence="4 5" key="1">
    <citation type="submission" date="2023-08" db="EMBL/GenBank/DDBJ databases">
        <title>Black Yeasts Isolated from many extreme environments.</title>
        <authorList>
            <person name="Coleine C."/>
            <person name="Stajich J.E."/>
            <person name="Selbmann L."/>
        </authorList>
    </citation>
    <scope>NUCLEOTIDE SEQUENCE [LARGE SCALE GENOMIC DNA]</scope>
    <source>
        <strain evidence="4 5">CCFEE 5792</strain>
    </source>
</reference>
<dbReference type="InterPro" id="IPR027417">
    <property type="entry name" value="P-loop_NTPase"/>
</dbReference>
<organism evidence="4 5">
    <name type="scientific">Exophiala bonariae</name>
    <dbReference type="NCBI Taxonomy" id="1690606"/>
    <lineage>
        <taxon>Eukaryota</taxon>
        <taxon>Fungi</taxon>
        <taxon>Dikarya</taxon>
        <taxon>Ascomycota</taxon>
        <taxon>Pezizomycotina</taxon>
        <taxon>Eurotiomycetes</taxon>
        <taxon>Chaetothyriomycetidae</taxon>
        <taxon>Chaetothyriales</taxon>
        <taxon>Herpotrichiellaceae</taxon>
        <taxon>Exophiala</taxon>
    </lineage>
</organism>
<comment type="caution">
    <text evidence="4">The sequence shown here is derived from an EMBL/GenBank/DDBJ whole genome shotgun (WGS) entry which is preliminary data.</text>
</comment>
<proteinExistence type="inferred from homology"/>
<accession>A0AAV9NTA5</accession>
<keyword evidence="5" id="KW-1185">Reference proteome</keyword>
<dbReference type="PANTHER" id="PTHR16184">
    <property type="entry name" value="ELONGATOR COMPLEX PROTEIN 6"/>
    <property type="match status" value="1"/>
</dbReference>
<evidence type="ECO:0000256" key="3">
    <source>
        <dbReference type="SAM" id="MobiDB-lite"/>
    </source>
</evidence>
<evidence type="ECO:0008006" key="6">
    <source>
        <dbReference type="Google" id="ProtNLM"/>
    </source>
</evidence>
<evidence type="ECO:0000256" key="1">
    <source>
        <dbReference type="ARBA" id="ARBA00005043"/>
    </source>
</evidence>
<dbReference type="EMBL" id="JAVRRD010000002">
    <property type="protein sequence ID" value="KAK5063192.1"/>
    <property type="molecule type" value="Genomic_DNA"/>
</dbReference>
<name>A0AAV9NTA5_9EURO</name>
<evidence type="ECO:0000313" key="4">
    <source>
        <dbReference type="EMBL" id="KAK5063192.1"/>
    </source>
</evidence>
<dbReference type="GO" id="GO:0033588">
    <property type="term" value="C:elongator holoenzyme complex"/>
    <property type="evidence" value="ECO:0007669"/>
    <property type="project" value="InterPro"/>
</dbReference>
<dbReference type="Proteomes" id="UP001358417">
    <property type="component" value="Unassembled WGS sequence"/>
</dbReference>
<feature type="region of interest" description="Disordered" evidence="3">
    <location>
        <begin position="73"/>
        <end position="97"/>
    </location>
</feature>
<evidence type="ECO:0000313" key="5">
    <source>
        <dbReference type="Proteomes" id="UP001358417"/>
    </source>
</evidence>
<comment type="similarity">
    <text evidence="2">Belongs to the ELP6 family.</text>
</comment>
<comment type="pathway">
    <text evidence="1">tRNA modification; 5-methoxycarbonylmethyl-2-thiouridine-tRNA biosynthesis.</text>
</comment>
<dbReference type="PANTHER" id="PTHR16184:SF6">
    <property type="entry name" value="ELONGATOR COMPLEX PROTEIN 6"/>
    <property type="match status" value="1"/>
</dbReference>
<dbReference type="GO" id="GO:0002098">
    <property type="term" value="P:tRNA wobble uridine modification"/>
    <property type="evidence" value="ECO:0007669"/>
    <property type="project" value="InterPro"/>
</dbReference>
<dbReference type="AlphaFoldDB" id="A0AAV9NTA5"/>
<dbReference type="RefSeq" id="XP_064711464.1">
    <property type="nucleotide sequence ID" value="XM_064848840.1"/>
</dbReference>
<dbReference type="InterPro" id="IPR018627">
    <property type="entry name" value="ELP6"/>
</dbReference>
<sequence length="240" mass="25301">MFGLDILLLVKKGRIVYVDGLTSYGNADAGEPGTDNPVGSSSFRLKSLGLEEIEHKFKDAVRLLTNHPISAQSMVGSRTPARTNAASARMPAGSTTPSPAAGMPVVVIDGIDFVLACQQPSISVLSLQSTLATLRTKSQSLIVTCSADGPLLHNHDGVSTSTTPLEADHALLVTSMAHQSQWLFQLRGLDTGTAEDVSGVVRVSRGGAQGGGEKEEDMVDAEWLYQVKGDGSVRVWGRGE</sequence>
<dbReference type="GeneID" id="89973447"/>
<feature type="compositionally biased region" description="Polar residues" evidence="3">
    <location>
        <begin position="73"/>
        <end position="86"/>
    </location>
</feature>
<dbReference type="Gene3D" id="3.40.50.300">
    <property type="entry name" value="P-loop containing nucleotide triphosphate hydrolases"/>
    <property type="match status" value="1"/>
</dbReference>
<gene>
    <name evidence="4" type="ORF">LTR84_005269</name>
</gene>